<dbReference type="PANTHER" id="PTHR43569:SF2">
    <property type="entry name" value="AMIDOHYDROLASE-RELATED DOMAIN-CONTAINING PROTEIN"/>
    <property type="match status" value="1"/>
</dbReference>
<comment type="caution">
    <text evidence="3">The sequence shown here is derived from an EMBL/GenBank/DDBJ whole genome shotgun (WGS) entry which is preliminary data.</text>
</comment>
<dbReference type="Pfam" id="PF04909">
    <property type="entry name" value="Amidohydro_2"/>
    <property type="match status" value="1"/>
</dbReference>
<dbReference type="PANTHER" id="PTHR43569">
    <property type="entry name" value="AMIDOHYDROLASE"/>
    <property type="match status" value="1"/>
</dbReference>
<keyword evidence="4" id="KW-1185">Reference proteome</keyword>
<dbReference type="InterPro" id="IPR006680">
    <property type="entry name" value="Amidohydro-rel"/>
</dbReference>
<evidence type="ECO:0000313" key="3">
    <source>
        <dbReference type="EMBL" id="KAL0633470.1"/>
    </source>
</evidence>
<dbReference type="EMBL" id="JBBBZM010000124">
    <property type="protein sequence ID" value="KAL0633470.1"/>
    <property type="molecule type" value="Genomic_DNA"/>
</dbReference>
<sequence>MASNKQSPIIDSHIHLFNPSHLPHLAWAVPESPLYAAHSVREYLASIPVAQQAAFEGFVFIETDRRHTTPSQNAIASNDTAVLRESWKWTLEEFDFVHLLSRESKLVRGIVPWAPMNLGVPAMEQYWSLLALDGEAENGRRKMLKGFRYLVQDKPRGTITEPEFVAAMEWVWRKGLVVEIGIDVRSGGIEQLEEAVWAIRQIVLKNDIPIETGAFVISMLSILYSHSRLLTGGNIDHLCKPDLRHTRVESLRARWSELLTSLATSHASITIKLSGVFSELPHDSELYTPDSAESFMLDQVGPWAEEALRIFGPRRILWGSDWPVCKLGYEKMFPELDSAGAWECWRMLTVGLFHRMGIEEGGHDERAIWAGNAVRVYKLGVEGSD</sequence>
<dbReference type="EC" id="3.1.1.65" evidence="3"/>
<evidence type="ECO:0000259" key="2">
    <source>
        <dbReference type="Pfam" id="PF04909"/>
    </source>
</evidence>
<evidence type="ECO:0000313" key="4">
    <source>
        <dbReference type="Proteomes" id="UP001447188"/>
    </source>
</evidence>
<feature type="domain" description="Amidohydrolase-related" evidence="2">
    <location>
        <begin position="235"/>
        <end position="379"/>
    </location>
</feature>
<protein>
    <submittedName>
        <fullName evidence="3">L-rhamnono-gamma-lactonase</fullName>
        <ecNumber evidence="3">3.1.1.65</ecNumber>
    </submittedName>
</protein>
<dbReference type="GO" id="GO:0050033">
    <property type="term" value="F:L-rhamnono-1,4-lactonase activity"/>
    <property type="evidence" value="ECO:0007669"/>
    <property type="project" value="UniProtKB-EC"/>
</dbReference>
<comment type="similarity">
    <text evidence="1">Belongs to the metallo-dependent hydrolases superfamily.</text>
</comment>
<organism evidence="3 4">
    <name type="scientific">Discina gigas</name>
    <dbReference type="NCBI Taxonomy" id="1032678"/>
    <lineage>
        <taxon>Eukaryota</taxon>
        <taxon>Fungi</taxon>
        <taxon>Dikarya</taxon>
        <taxon>Ascomycota</taxon>
        <taxon>Pezizomycotina</taxon>
        <taxon>Pezizomycetes</taxon>
        <taxon>Pezizales</taxon>
        <taxon>Discinaceae</taxon>
        <taxon>Discina</taxon>
    </lineage>
</organism>
<accession>A0ABR3GC31</accession>
<gene>
    <name evidence="3" type="primary">LRA2_2</name>
    <name evidence="3" type="ORF">Q9L58_007640</name>
</gene>
<dbReference type="Gene3D" id="3.20.20.140">
    <property type="entry name" value="Metal-dependent hydrolases"/>
    <property type="match status" value="1"/>
</dbReference>
<name>A0ABR3GC31_9PEZI</name>
<proteinExistence type="inferred from homology"/>
<dbReference type="Proteomes" id="UP001447188">
    <property type="component" value="Unassembled WGS sequence"/>
</dbReference>
<keyword evidence="3" id="KW-0378">Hydrolase</keyword>
<dbReference type="SUPFAM" id="SSF51556">
    <property type="entry name" value="Metallo-dependent hydrolases"/>
    <property type="match status" value="1"/>
</dbReference>
<evidence type="ECO:0000256" key="1">
    <source>
        <dbReference type="ARBA" id="ARBA00038310"/>
    </source>
</evidence>
<dbReference type="InterPro" id="IPR032466">
    <property type="entry name" value="Metal_Hydrolase"/>
</dbReference>
<reference evidence="3 4" key="1">
    <citation type="submission" date="2024-02" db="EMBL/GenBank/DDBJ databases">
        <title>Discinaceae phylogenomics.</title>
        <authorList>
            <person name="Dirks A.C."/>
            <person name="James T.Y."/>
        </authorList>
    </citation>
    <scope>NUCLEOTIDE SEQUENCE [LARGE SCALE GENOMIC DNA]</scope>
    <source>
        <strain evidence="3 4">ACD0624</strain>
    </source>
</reference>
<dbReference type="InterPro" id="IPR052350">
    <property type="entry name" value="Metallo-dep_Lactonases"/>
</dbReference>